<dbReference type="GO" id="GO:0003924">
    <property type="term" value="F:GTPase activity"/>
    <property type="evidence" value="ECO:0007669"/>
    <property type="project" value="InterPro"/>
</dbReference>
<dbReference type="GO" id="GO:0031683">
    <property type="term" value="F:G-protein beta/gamma-subunit complex binding"/>
    <property type="evidence" value="ECO:0007669"/>
    <property type="project" value="InterPro"/>
</dbReference>
<keyword evidence="3 5" id="KW-0342">GTP-binding</keyword>
<dbReference type="InterPro" id="IPR001019">
    <property type="entry name" value="Gprotein_alpha_su"/>
</dbReference>
<dbReference type="NCBIfam" id="NF040586">
    <property type="entry name" value="FxSxx_TPR"/>
    <property type="match status" value="1"/>
</dbReference>
<feature type="binding site" evidence="6">
    <location>
        <position position="78"/>
    </location>
    <ligand>
        <name>Mg(2+)</name>
        <dbReference type="ChEBI" id="CHEBI:18420"/>
    </ligand>
</feature>
<evidence type="ECO:0000256" key="6">
    <source>
        <dbReference type="PIRSR" id="PIRSR601019-2"/>
    </source>
</evidence>
<sequence>MAMASAVRPSIDDPFAAHLAPPEDETPEERTVRLAAAQHAERTSRQIDEALLQAKKLLDKKKLDVKILLLGQSESGKSTVLKNFRLRFTPQYYDSERAAWRMVVLLNLIGSLRVIVSTIQSELVAPEFSLVSDIHRQRCADLALVLREEEVLTALIAACPQNNASEFVVRPGGEWKRTLVESEAAQNAAAIVTSMRDEIDTLWADAAVRELLEKKDISLRDEGGYFMDDVLRVTAPDFVPTDSDILRARIKTMGVEEHLFEKEPTSGNRGVKDFWIYDVPGSRGARARWIPFFDMVQAIVFLTPLSFYEVLDEDTRVNRLEDSVVLWKEICSNTLLQNGQIILFFNKVRPVGSPWQALAEAMQMDILKAKLRAGLIIKEYVTSFGDRPNTYVGATSYFKEKFRAYHGLTLLIETTVAEAAQFLLLRDHRCGYKVYSENYRRRSPSEISGGTAHYGAIELGSVSEFMITESLHQQAREVEVGGWSSSIYDYGSNRILRGSQGEVMAWPVIGILTRDHQTIPRGIRLVYESRRAGTIFITCHHLPLFLKSSPIRDLLCSGLTWNIASSPLFLKSSSIRDFLCSGLRIDIISSCDQEISRCMPRLVIDIAPLCHTMSTPNAQAPKPLKGLRKLALRNNQPPRIAPNPEHPEMKTEWIEPLLTTARLGAALGEACPIPYVKGAFNITVFFLESVRKMKKNKEGLKDLCTDIVELLKIIEPYILTQSSNVEHKLRELCKDFEKFMHSLQDMVHGIQKQDNSTQGKIRAFFQTDTTREQLATHNEQLKSFMARIQLLATLDIHHHVISATASEVLSKIEEISSCPPASRIFHGRQIILESMEQFFASNQSEQQIYVLYGLGGSGKTQIALKFIEQHKAHFTHKFFVDASSPETIANNFKMITSMLNIPEETVDGAMSWLASKSEEWLLLFDNADDTNLGLNDFFPQCKHGNIIITTRNPELRVYGAYSHVSNMEEEEAVQLLLMSAAQVHTPPNDIYAQNIVKELCCFPLAIIQAGAYIAKSQDLAGYLGLYADNRAQLLSKKLVQSHDKYAWTVYTTWQLSFERLGPVAQEFLMLCSHMHHEGISEDIFKSASVYVCTEQWPSEPDLVVCRKFLAQFYGLDSRWSSMKFRDVVNDILSFSLMDFNPGSQVLSMHPLVHRWCSEVVADSALYDNCIRGVLGMCIGATYELHHLGSMLVPHLLATYGNNMGNVMVPDFRQEYAQMYYWAGYHNKARQLQLNVLAKCHSLLGEYHTDTWTAMAHLAMTHRQLGELDDAKALEIDVLAKRHSLLGEHNPDTLAAMQNLANTHTELGELDDAKALEIDVLAKCHNLLGERHPETLTAMANLAVTHRKLGELDDAKVLDIDVLAKRRNLLGEHHPDTLTAMANLAITHRQLGELDDAKALEIDVLAKRHNLLGEHHPDTLAVMANLAITHAELGELDDAKALGIDALAKYHNLLGEHHPDTLTAMASLAMTHAELGELDDAKALGIDALAKRRNLLGEHHPDTLTAMANLAITHRQLGELDDAKALEIDALAKRRNLLGEHHPDTLTAMANLAITHVEFGELDDAKALGIDALAKRCNLLGEHHPDTLTAMANLAITHRQLGELDDAKALGIDALAKRCNLLGEHHPDTLTAMANLAITHRQLGELDDAKALEIDVLAKCRNLLGEHHPDTLKAMSNFAITLTELGELDDAKALEIDVLAKHHNLLGEHHPDTLRAMANLAVTHMGLGELDDAKALQIDVLAKYHNLLGEHHPDTLAAMANLAITHRQLGELDDAKALEIDVLAKRRNLLGEHHPDTLTAMANLAYTHTELGELDDAKALEIDVLAKCHKLFGEHHPDTLKAMQNLAITHAELGKLDDAKALQIDVLAKRHNLLGEHHPDTLTAMQILAITHRRLGELDDAKALEIDVPAKRHNLLEEHHPDTLAAMANLAITHAELGKLDDAKALQIDVLAKCYNLLGEHHPDTLTAMQNLAITHRRLGELDDAKVLQIDVLAKCHNLFGEHHPDTLKAMQNLAITHAELGKLDDAKALQIDVLAKRHNLLGEHHPDTLTAMQILAITHRRLGELDDAKALEIDVLAKHQNLLGEHH</sequence>
<dbReference type="InterPro" id="IPR002182">
    <property type="entry name" value="NB-ARC"/>
</dbReference>
<evidence type="ECO:0000256" key="5">
    <source>
        <dbReference type="PIRSR" id="PIRSR601019-1"/>
    </source>
</evidence>
<evidence type="ECO:0000256" key="4">
    <source>
        <dbReference type="ARBA" id="ARBA00023224"/>
    </source>
</evidence>
<dbReference type="SUPFAM" id="SSF47895">
    <property type="entry name" value="Transducin (alpha subunit), insertion domain"/>
    <property type="match status" value="1"/>
</dbReference>
<proteinExistence type="predicted"/>
<gene>
    <name evidence="9" type="ORF">GGX14DRAFT_546082</name>
</gene>
<evidence type="ECO:0000256" key="2">
    <source>
        <dbReference type="ARBA" id="ARBA00022741"/>
    </source>
</evidence>
<dbReference type="GO" id="GO:0005525">
    <property type="term" value="F:GTP binding"/>
    <property type="evidence" value="ECO:0007669"/>
    <property type="project" value="UniProtKB-KW"/>
</dbReference>
<dbReference type="InterPro" id="IPR027417">
    <property type="entry name" value="P-loop_NTPase"/>
</dbReference>
<dbReference type="InterPro" id="IPR011025">
    <property type="entry name" value="GproteinA_insert"/>
</dbReference>
<dbReference type="InterPro" id="IPR053137">
    <property type="entry name" value="NLR-like"/>
</dbReference>
<dbReference type="GO" id="GO:0007186">
    <property type="term" value="P:G protein-coupled receptor signaling pathway"/>
    <property type="evidence" value="ECO:0007669"/>
    <property type="project" value="InterPro"/>
</dbReference>
<dbReference type="SUPFAM" id="SSF52540">
    <property type="entry name" value="P-loop containing nucleoside triphosphate hydrolases"/>
    <property type="match status" value="2"/>
</dbReference>
<feature type="binding site" evidence="6">
    <location>
        <position position="252"/>
    </location>
    <ligand>
        <name>Mg(2+)</name>
        <dbReference type="ChEBI" id="CHEBI:18420"/>
    </ligand>
</feature>
<dbReference type="Pfam" id="PF00503">
    <property type="entry name" value="G-alpha"/>
    <property type="match status" value="1"/>
</dbReference>
<dbReference type="SMART" id="SM00028">
    <property type="entry name" value="TPR"/>
    <property type="match status" value="12"/>
</dbReference>
<dbReference type="Pfam" id="PF13374">
    <property type="entry name" value="TPR_10"/>
    <property type="match status" value="14"/>
</dbReference>
<keyword evidence="2 5" id="KW-0547">Nucleotide-binding</keyword>
<evidence type="ECO:0000313" key="10">
    <source>
        <dbReference type="Proteomes" id="UP001219525"/>
    </source>
</evidence>
<dbReference type="EMBL" id="JARJCW010000099">
    <property type="protein sequence ID" value="KAJ7194289.1"/>
    <property type="molecule type" value="Genomic_DNA"/>
</dbReference>
<dbReference type="InterPro" id="IPR059179">
    <property type="entry name" value="MLKL-like_MCAfunc"/>
</dbReference>
<dbReference type="PROSITE" id="PS51882">
    <property type="entry name" value="G_ALPHA"/>
    <property type="match status" value="1"/>
</dbReference>
<dbReference type="GO" id="GO:0043531">
    <property type="term" value="F:ADP binding"/>
    <property type="evidence" value="ECO:0007669"/>
    <property type="project" value="InterPro"/>
</dbReference>
<dbReference type="PANTHER" id="PTHR46082">
    <property type="entry name" value="ATP/GTP-BINDING PROTEIN-RELATED"/>
    <property type="match status" value="1"/>
</dbReference>
<feature type="binding site" evidence="5">
    <location>
        <begin position="246"/>
        <end position="252"/>
    </location>
    <ligand>
        <name>GTP</name>
        <dbReference type="ChEBI" id="CHEBI:37565"/>
    </ligand>
</feature>
<dbReference type="PANTHER" id="PTHR46082:SF6">
    <property type="entry name" value="AAA+ ATPASE DOMAIN-CONTAINING PROTEIN-RELATED"/>
    <property type="match status" value="1"/>
</dbReference>
<feature type="domain" description="NB-ARC" evidence="8">
    <location>
        <begin position="843"/>
        <end position="979"/>
    </location>
</feature>
<accession>A0AAD6Y168</accession>
<dbReference type="GO" id="GO:0046872">
    <property type="term" value="F:metal ion binding"/>
    <property type="evidence" value="ECO:0007669"/>
    <property type="project" value="UniProtKB-KW"/>
</dbReference>
<name>A0AAD6Y168_9AGAR</name>
<dbReference type="Gene3D" id="1.25.40.10">
    <property type="entry name" value="Tetratricopeptide repeat domain"/>
    <property type="match status" value="5"/>
</dbReference>
<dbReference type="Gene3D" id="1.20.930.20">
    <property type="entry name" value="Adaptor protein Cbl, N-terminal domain"/>
    <property type="match status" value="1"/>
</dbReference>
<dbReference type="Gene3D" id="1.10.400.10">
    <property type="entry name" value="GI Alpha 1, domain 2-like"/>
    <property type="match status" value="1"/>
</dbReference>
<feature type="region of interest" description="Disordered" evidence="7">
    <location>
        <begin position="1"/>
        <end position="29"/>
    </location>
</feature>
<dbReference type="Pfam" id="PF13424">
    <property type="entry name" value="TPR_12"/>
    <property type="match status" value="3"/>
</dbReference>
<dbReference type="SMART" id="SM00275">
    <property type="entry name" value="G_alpha"/>
    <property type="match status" value="1"/>
</dbReference>
<dbReference type="InterPro" id="IPR011990">
    <property type="entry name" value="TPR-like_helical_dom_sf"/>
</dbReference>
<keyword evidence="10" id="KW-1185">Reference proteome</keyword>
<dbReference type="PRINTS" id="PR00318">
    <property type="entry name" value="GPROTEINA"/>
</dbReference>
<feature type="binding site" evidence="5">
    <location>
        <begin position="74"/>
        <end position="79"/>
    </location>
    <ligand>
        <name>GTP</name>
        <dbReference type="ChEBI" id="CHEBI:37565"/>
    </ligand>
</feature>
<evidence type="ECO:0000256" key="1">
    <source>
        <dbReference type="ARBA" id="ARBA00022723"/>
    </source>
</evidence>
<dbReference type="SUPFAM" id="SSF48452">
    <property type="entry name" value="TPR-like"/>
    <property type="match status" value="7"/>
</dbReference>
<evidence type="ECO:0000259" key="8">
    <source>
        <dbReference type="Pfam" id="PF00931"/>
    </source>
</evidence>
<keyword evidence="4" id="KW-0807">Transducer</keyword>
<comment type="caution">
    <text evidence="9">The sequence shown here is derived from an EMBL/GenBank/DDBJ whole genome shotgun (WGS) entry which is preliminary data.</text>
</comment>
<organism evidence="9 10">
    <name type="scientific">Mycena pura</name>
    <dbReference type="NCBI Taxonomy" id="153505"/>
    <lineage>
        <taxon>Eukaryota</taxon>
        <taxon>Fungi</taxon>
        <taxon>Dikarya</taxon>
        <taxon>Basidiomycota</taxon>
        <taxon>Agaricomycotina</taxon>
        <taxon>Agaricomycetes</taxon>
        <taxon>Agaricomycetidae</taxon>
        <taxon>Agaricales</taxon>
        <taxon>Marasmiineae</taxon>
        <taxon>Mycenaceae</taxon>
        <taxon>Mycena</taxon>
    </lineage>
</organism>
<protein>
    <submittedName>
        <fullName evidence="9">G-protein alpha subunit-domain-containing protein</fullName>
    </submittedName>
</protein>
<dbReference type="InterPro" id="IPR036537">
    <property type="entry name" value="Adaptor_Cbl_N_dom_sf"/>
</dbReference>
<evidence type="ECO:0000256" key="3">
    <source>
        <dbReference type="ARBA" id="ARBA00023134"/>
    </source>
</evidence>
<dbReference type="GO" id="GO:0007166">
    <property type="term" value="P:cell surface receptor signaling pathway"/>
    <property type="evidence" value="ECO:0007669"/>
    <property type="project" value="InterPro"/>
</dbReference>
<dbReference type="CDD" id="cd21037">
    <property type="entry name" value="MLKL_NTD"/>
    <property type="match status" value="1"/>
</dbReference>
<dbReference type="Pfam" id="PF00931">
    <property type="entry name" value="NB-ARC"/>
    <property type="match status" value="1"/>
</dbReference>
<evidence type="ECO:0000313" key="9">
    <source>
        <dbReference type="EMBL" id="KAJ7194289.1"/>
    </source>
</evidence>
<keyword evidence="1 6" id="KW-0479">Metal-binding</keyword>
<reference evidence="9" key="1">
    <citation type="submission" date="2023-03" db="EMBL/GenBank/DDBJ databases">
        <title>Massive genome expansion in bonnet fungi (Mycena s.s.) driven by repeated elements and novel gene families across ecological guilds.</title>
        <authorList>
            <consortium name="Lawrence Berkeley National Laboratory"/>
            <person name="Harder C.B."/>
            <person name="Miyauchi S."/>
            <person name="Viragh M."/>
            <person name="Kuo A."/>
            <person name="Thoen E."/>
            <person name="Andreopoulos B."/>
            <person name="Lu D."/>
            <person name="Skrede I."/>
            <person name="Drula E."/>
            <person name="Henrissat B."/>
            <person name="Morin E."/>
            <person name="Kohler A."/>
            <person name="Barry K."/>
            <person name="LaButti K."/>
            <person name="Morin E."/>
            <person name="Salamov A."/>
            <person name="Lipzen A."/>
            <person name="Mereny Z."/>
            <person name="Hegedus B."/>
            <person name="Baldrian P."/>
            <person name="Stursova M."/>
            <person name="Weitz H."/>
            <person name="Taylor A."/>
            <person name="Grigoriev I.V."/>
            <person name="Nagy L.G."/>
            <person name="Martin F."/>
            <person name="Kauserud H."/>
        </authorList>
    </citation>
    <scope>NUCLEOTIDE SEQUENCE</scope>
    <source>
        <strain evidence="9">9144</strain>
    </source>
</reference>
<evidence type="ECO:0000256" key="7">
    <source>
        <dbReference type="SAM" id="MobiDB-lite"/>
    </source>
</evidence>
<dbReference type="InterPro" id="IPR019734">
    <property type="entry name" value="TPR_rpt"/>
</dbReference>
<dbReference type="Gene3D" id="3.40.50.300">
    <property type="entry name" value="P-loop containing nucleotide triphosphate hydrolases"/>
    <property type="match status" value="2"/>
</dbReference>
<keyword evidence="6" id="KW-0460">Magnesium</keyword>
<dbReference type="FunFam" id="3.40.50.300:FF:000692">
    <property type="entry name" value="Guanine nucleotide-binding protein subunit alpha"/>
    <property type="match status" value="1"/>
</dbReference>
<dbReference type="Proteomes" id="UP001219525">
    <property type="component" value="Unassembled WGS sequence"/>
</dbReference>